<protein>
    <recommendedName>
        <fullName evidence="3">Ecp2 effector protein domain-containing protein</fullName>
    </recommendedName>
</protein>
<keyword evidence="2" id="KW-1185">Reference proteome</keyword>
<accession>A0A9P6GPV1</accession>
<organism evidence="1 2">
    <name type="scientific">Paraphaeosphaeria minitans</name>
    <dbReference type="NCBI Taxonomy" id="565426"/>
    <lineage>
        <taxon>Eukaryota</taxon>
        <taxon>Fungi</taxon>
        <taxon>Dikarya</taxon>
        <taxon>Ascomycota</taxon>
        <taxon>Pezizomycotina</taxon>
        <taxon>Dothideomycetes</taxon>
        <taxon>Pleosporomycetidae</taxon>
        <taxon>Pleosporales</taxon>
        <taxon>Massarineae</taxon>
        <taxon>Didymosphaeriaceae</taxon>
        <taxon>Paraphaeosphaeria</taxon>
    </lineage>
</organism>
<reference evidence="1" key="1">
    <citation type="journal article" date="2020" name="Mol. Plant Microbe Interact.">
        <title>Genome Sequence of the Biocontrol Agent Coniothyrium minitans strain Conio (IMI 134523).</title>
        <authorList>
            <person name="Patel D."/>
            <person name="Shittu T.A."/>
            <person name="Baroncelli R."/>
            <person name="Muthumeenakshi S."/>
            <person name="Osborne T.H."/>
            <person name="Janganan T.K."/>
            <person name="Sreenivasaprasad S."/>
        </authorList>
    </citation>
    <scope>NUCLEOTIDE SEQUENCE</scope>
    <source>
        <strain evidence="1">Conio</strain>
    </source>
</reference>
<evidence type="ECO:0000313" key="1">
    <source>
        <dbReference type="EMBL" id="KAF9738019.1"/>
    </source>
</evidence>
<dbReference type="EMBL" id="WJXW01000003">
    <property type="protein sequence ID" value="KAF9738019.1"/>
    <property type="molecule type" value="Genomic_DNA"/>
</dbReference>
<proteinExistence type="predicted"/>
<comment type="caution">
    <text evidence="1">The sequence shown here is derived from an EMBL/GenBank/DDBJ whole genome shotgun (WGS) entry which is preliminary data.</text>
</comment>
<dbReference type="OrthoDB" id="3756358at2759"/>
<evidence type="ECO:0008006" key="3">
    <source>
        <dbReference type="Google" id="ProtNLM"/>
    </source>
</evidence>
<dbReference type="Proteomes" id="UP000756921">
    <property type="component" value="Unassembled WGS sequence"/>
</dbReference>
<dbReference type="AlphaFoldDB" id="A0A9P6GPV1"/>
<name>A0A9P6GPV1_9PLEO</name>
<sequence length="169" mass="18095">MTFFVLLLIASSSALPSLQPLSTLFAGSTIAVLDLPPDSWTGTRVVAEAANRSWPDGACGPGDAYGALDAVRRCAINLVTHIPTWECPSSDRLDGPGVYHCLIMDGGEHTAVVKSWSRTNESQTATCGEVGQAVIWVLDNCSRNDRQDTAGWKSVPGNENHLVGVTNWR</sequence>
<evidence type="ECO:0000313" key="2">
    <source>
        <dbReference type="Proteomes" id="UP000756921"/>
    </source>
</evidence>
<gene>
    <name evidence="1" type="ORF">PMIN01_03302</name>
</gene>